<evidence type="ECO:0000313" key="2">
    <source>
        <dbReference type="EMBL" id="QLQ82479.1"/>
    </source>
</evidence>
<dbReference type="SUPFAM" id="SSF55729">
    <property type="entry name" value="Acyl-CoA N-acyltransferases (Nat)"/>
    <property type="match status" value="1"/>
</dbReference>
<evidence type="ECO:0000313" key="3">
    <source>
        <dbReference type="Proteomes" id="UP000510647"/>
    </source>
</evidence>
<evidence type="ECO:0000259" key="1">
    <source>
        <dbReference type="Pfam" id="PF22998"/>
    </source>
</evidence>
<dbReference type="EMBL" id="CP059274">
    <property type="protein sequence ID" value="QLQ82479.1"/>
    <property type="molecule type" value="Genomic_DNA"/>
</dbReference>
<accession>A0A7H9HZ99</accession>
<dbReference type="AlphaFoldDB" id="A0A7H9HZ99"/>
<feature type="domain" description="LYC1 C-terminal" evidence="1">
    <location>
        <begin position="222"/>
        <end position="412"/>
    </location>
</feature>
<keyword evidence="3" id="KW-1185">Reference proteome</keyword>
<name>A0A7H9HZ99_9SACH</name>
<dbReference type="PANTHER" id="PTHR34815">
    <property type="entry name" value="LYSINE ACETYLTRANSFERASE"/>
    <property type="match status" value="1"/>
</dbReference>
<dbReference type="OrthoDB" id="2020070at2759"/>
<sequence length="412" mass="47496">MANLWLRNDRQGSMTVSINEKLSFEEVSDPEIIRYTHSKNAATWKGLLTVDEYCERERLLGSSDIANKGESVEMRKKFPVGHELFGLKYFVLKNTELEATSATSQIVASCEALCRLGYAIHPDSRGKIVPILTACIGGVFTSPEHRGNGYAREMIHSLNKHFDRLSEAPDAPDFVKNMVINLYSEVGEYYAENGYHSLHVPVHVITEPDLLLDRYCNTLPEGKCRYLGFDDYRDLVALQEKQFESRLLNLHKESPKKFIFTVAADIDIYKWFQVRDLFLMDMTKRHQDNLKFGVALEDNNHIIWHHNWNDNSLVIVKIFMNDDQGSTDREQTLRRLISHAIDEIKICKLQSLVFWDEEIPIKSFPNLYAALNEMEQACKLYVKNGSLSAARPPKGFTIENVAWDNNTKFCWF</sequence>
<dbReference type="InterPro" id="IPR016181">
    <property type="entry name" value="Acyl_CoA_acyltransferase"/>
</dbReference>
<dbReference type="Proteomes" id="UP000510647">
    <property type="component" value="Chromosome 8"/>
</dbReference>
<dbReference type="Pfam" id="PF22998">
    <property type="entry name" value="GNAT_LYC1-like"/>
    <property type="match status" value="1"/>
</dbReference>
<proteinExistence type="predicted"/>
<dbReference type="Gene3D" id="3.40.630.30">
    <property type="match status" value="1"/>
</dbReference>
<organism evidence="2 3">
    <name type="scientific">Torulaspora globosa</name>
    <dbReference type="NCBI Taxonomy" id="48254"/>
    <lineage>
        <taxon>Eukaryota</taxon>
        <taxon>Fungi</taxon>
        <taxon>Dikarya</taxon>
        <taxon>Ascomycota</taxon>
        <taxon>Saccharomycotina</taxon>
        <taxon>Saccharomycetes</taxon>
        <taxon>Saccharomycetales</taxon>
        <taxon>Saccharomycetaceae</taxon>
        <taxon>Torulaspora</taxon>
    </lineage>
</organism>
<gene>
    <name evidence="2" type="ORF">HG537_0H02410</name>
</gene>
<reference evidence="2 3" key="1">
    <citation type="submission" date="2020-06" db="EMBL/GenBank/DDBJ databases">
        <title>The yeast mating-type switching endonuclease HO is a domesticated member of an unorthodox homing genetic element family.</title>
        <authorList>
            <person name="Coughlan A.Y."/>
            <person name="Lombardi L."/>
            <person name="Braun-Galleani S."/>
            <person name="Martos A.R."/>
            <person name="Galeote V."/>
            <person name="Bigey F."/>
            <person name="Dequin S."/>
            <person name="Byrne K.P."/>
            <person name="Wolfe K.H."/>
        </authorList>
    </citation>
    <scope>NUCLEOTIDE SEQUENCE [LARGE SCALE GENOMIC DNA]</scope>
    <source>
        <strain evidence="2 3">CBS2947</strain>
    </source>
</reference>
<dbReference type="InterPro" id="IPR053013">
    <property type="entry name" value="LAT"/>
</dbReference>
<dbReference type="InterPro" id="IPR055100">
    <property type="entry name" value="GNAT_LYC1-like"/>
</dbReference>
<protein>
    <recommendedName>
        <fullName evidence="1">LYC1 C-terminal domain-containing protein</fullName>
    </recommendedName>
</protein>
<dbReference type="PANTHER" id="PTHR34815:SF2">
    <property type="entry name" value="N-ACETYLTRANSFERASE DOMAIN-CONTAINING PROTEIN"/>
    <property type="match status" value="1"/>
</dbReference>